<evidence type="ECO:0000313" key="2">
    <source>
        <dbReference type="Proteomes" id="UP000594014"/>
    </source>
</evidence>
<dbReference type="EMBL" id="CP042469">
    <property type="protein sequence ID" value="QOX62313.1"/>
    <property type="molecule type" value="Genomic_DNA"/>
</dbReference>
<sequence length="386" mass="44755">MTMTLSSLCKYAGEKYDLRQISGENSRNRLVSWVHRLENEAGTDFLNGQELVFCTGVGHQGTDWLFNFIQSLDAHHASGLVIKLGPEITTLPEQLLLALREISLPVFTIPKTSKMVEITEDFCRKLVKSEENEITVSAAFRNAIFSPEKLNEYRSVLERNEFDTEADFSIIALCIEADWDEQYDAYDRHLRMHLSKILARHSERFNVFRHDKVILAILQSFPQKIVDQALEELKEICNLPGSLYRVRSGVSVNETGIKSLHRSHRRAVSLLKMAERQDTDRFFFDQAGLYQLLLEIEDNNTLKRFYKQTLGKLVEFDEKNDTDYAATLKSYLDHNASVMETARELYVHRNTINYKIKRVKEILGCELTYQDALKLLLSYHIKEILY</sequence>
<accession>A0ACD1A7I5</accession>
<evidence type="ECO:0000313" key="1">
    <source>
        <dbReference type="EMBL" id="QOX62313.1"/>
    </source>
</evidence>
<gene>
    <name evidence="1" type="ORF">FRZ06_02545</name>
</gene>
<protein>
    <submittedName>
        <fullName evidence="1">PucR family transcriptional regulator</fullName>
    </submittedName>
</protein>
<name>A0ACD1A7I5_9FIRM</name>
<proteinExistence type="predicted"/>
<organism evidence="1 2">
    <name type="scientific">Anoxybacterium hadale</name>
    <dbReference type="NCBI Taxonomy" id="3408580"/>
    <lineage>
        <taxon>Bacteria</taxon>
        <taxon>Bacillati</taxon>
        <taxon>Bacillota</taxon>
        <taxon>Clostridia</taxon>
        <taxon>Peptostreptococcales</taxon>
        <taxon>Anaerovoracaceae</taxon>
        <taxon>Anoxybacterium</taxon>
    </lineage>
</organism>
<reference evidence="1" key="1">
    <citation type="submission" date="2019-08" db="EMBL/GenBank/DDBJ databases">
        <title>Genome sequence of Clostridiales bacterium MT110.</title>
        <authorList>
            <person name="Cao J."/>
        </authorList>
    </citation>
    <scope>NUCLEOTIDE SEQUENCE</scope>
    <source>
        <strain evidence="1">MT110</strain>
    </source>
</reference>
<keyword evidence="2" id="KW-1185">Reference proteome</keyword>
<dbReference type="Proteomes" id="UP000594014">
    <property type="component" value="Chromosome"/>
</dbReference>